<feature type="transmembrane region" description="Helical" evidence="8">
    <location>
        <begin position="1050"/>
        <end position="1068"/>
    </location>
</feature>
<feature type="domain" description="Major facilitator superfamily (MFS) profile" evidence="9">
    <location>
        <begin position="24"/>
        <end position="532"/>
    </location>
</feature>
<feature type="transmembrane region" description="Helical" evidence="8">
    <location>
        <begin position="1185"/>
        <end position="1208"/>
    </location>
</feature>
<feature type="transmembrane region" description="Helical" evidence="8">
    <location>
        <begin position="137"/>
        <end position="160"/>
    </location>
</feature>
<feature type="transmembrane region" description="Helical" evidence="8">
    <location>
        <begin position="1436"/>
        <end position="1454"/>
    </location>
</feature>
<dbReference type="GO" id="GO:0006820">
    <property type="term" value="P:monoatomic anion transport"/>
    <property type="evidence" value="ECO:0007669"/>
    <property type="project" value="TreeGrafter"/>
</dbReference>
<dbReference type="FunFam" id="1.20.1250.20:FF:000423">
    <property type="entry name" value="Putative inorganic phosphate cotransporter-like Protein"/>
    <property type="match status" value="1"/>
</dbReference>
<feature type="transmembrane region" description="Helical" evidence="8">
    <location>
        <begin position="825"/>
        <end position="850"/>
    </location>
</feature>
<dbReference type="FunFam" id="1.20.1250.20:FF:000003">
    <property type="entry name" value="Solute carrier family 17 member 3"/>
    <property type="match status" value="1"/>
</dbReference>
<evidence type="ECO:0000313" key="11">
    <source>
        <dbReference type="Proteomes" id="UP000092460"/>
    </source>
</evidence>
<protein>
    <recommendedName>
        <fullName evidence="9">Major facilitator superfamily (MFS) profile domain-containing protein</fullName>
    </recommendedName>
</protein>
<feature type="domain" description="Major facilitator superfamily (MFS) profile" evidence="9">
    <location>
        <begin position="680"/>
        <end position="1301"/>
    </location>
</feature>
<dbReference type="GO" id="GO:0015293">
    <property type="term" value="F:symporter activity"/>
    <property type="evidence" value="ECO:0007669"/>
    <property type="project" value="UniProtKB-KW"/>
</dbReference>
<feature type="transmembrane region" description="Helical" evidence="8">
    <location>
        <begin position="981"/>
        <end position="998"/>
    </location>
</feature>
<evidence type="ECO:0000313" key="10">
    <source>
        <dbReference type="EnsemblMetazoa" id="GPPI024896-PA"/>
    </source>
</evidence>
<keyword evidence="5 8" id="KW-1133">Transmembrane helix</keyword>
<proteinExistence type="predicted"/>
<evidence type="ECO:0000256" key="5">
    <source>
        <dbReference type="ARBA" id="ARBA00022989"/>
    </source>
</evidence>
<feature type="transmembrane region" description="Helical" evidence="8">
    <location>
        <begin position="764"/>
        <end position="786"/>
    </location>
</feature>
<dbReference type="GO" id="GO:0016020">
    <property type="term" value="C:membrane"/>
    <property type="evidence" value="ECO:0007669"/>
    <property type="project" value="UniProtKB-SubCell"/>
</dbReference>
<keyword evidence="4" id="KW-0769">Symport</keyword>
<organism evidence="10 11">
    <name type="scientific">Glossina palpalis gambiensis</name>
    <dbReference type="NCBI Taxonomy" id="67801"/>
    <lineage>
        <taxon>Eukaryota</taxon>
        <taxon>Metazoa</taxon>
        <taxon>Ecdysozoa</taxon>
        <taxon>Arthropoda</taxon>
        <taxon>Hexapoda</taxon>
        <taxon>Insecta</taxon>
        <taxon>Pterygota</taxon>
        <taxon>Neoptera</taxon>
        <taxon>Endopterygota</taxon>
        <taxon>Diptera</taxon>
        <taxon>Brachycera</taxon>
        <taxon>Muscomorpha</taxon>
        <taxon>Hippoboscoidea</taxon>
        <taxon>Glossinidae</taxon>
        <taxon>Glossina</taxon>
    </lineage>
</organism>
<dbReference type="VEuPathDB" id="VectorBase:GPPI024896"/>
<keyword evidence="6 8" id="KW-0472">Membrane</keyword>
<feature type="transmembrane region" description="Helical" evidence="8">
    <location>
        <begin position="1088"/>
        <end position="1107"/>
    </location>
</feature>
<dbReference type="InterPro" id="IPR011701">
    <property type="entry name" value="MFS"/>
</dbReference>
<keyword evidence="11" id="KW-1185">Reference proteome</keyword>
<evidence type="ECO:0000256" key="3">
    <source>
        <dbReference type="ARBA" id="ARBA00022692"/>
    </source>
</evidence>
<dbReference type="STRING" id="67801.A0A1B0BBJ8"/>
<feature type="transmembrane region" description="Helical" evidence="8">
    <location>
        <begin position="107"/>
        <end position="125"/>
    </location>
</feature>
<evidence type="ECO:0000256" key="4">
    <source>
        <dbReference type="ARBA" id="ARBA00022847"/>
    </source>
</evidence>
<dbReference type="Proteomes" id="UP000092460">
    <property type="component" value="Unassembled WGS sequence"/>
</dbReference>
<evidence type="ECO:0000259" key="9">
    <source>
        <dbReference type="PROSITE" id="PS50850"/>
    </source>
</evidence>
<feature type="transmembrane region" description="Helical" evidence="8">
    <location>
        <begin position="1474"/>
        <end position="1492"/>
    </location>
</feature>
<feature type="transmembrane region" description="Helical" evidence="8">
    <location>
        <begin position="1247"/>
        <end position="1270"/>
    </location>
</feature>
<feature type="transmembrane region" description="Helical" evidence="8">
    <location>
        <begin position="957"/>
        <end position="976"/>
    </location>
</feature>
<evidence type="ECO:0000256" key="6">
    <source>
        <dbReference type="ARBA" id="ARBA00023136"/>
    </source>
</evidence>
<dbReference type="InterPro" id="IPR050382">
    <property type="entry name" value="MFS_Na/Anion_cotransporter"/>
</dbReference>
<feature type="transmembrane region" description="Helical" evidence="8">
    <location>
        <begin position="1276"/>
        <end position="1302"/>
    </location>
</feature>
<feature type="transmembrane region" description="Helical" evidence="8">
    <location>
        <begin position="857"/>
        <end position="876"/>
    </location>
</feature>
<dbReference type="Gene3D" id="1.20.1250.20">
    <property type="entry name" value="MFS general substrate transporter like domains"/>
    <property type="match status" value="4"/>
</dbReference>
<feature type="transmembrane region" description="Helical" evidence="8">
    <location>
        <begin position="1214"/>
        <end position="1235"/>
    </location>
</feature>
<evidence type="ECO:0000256" key="2">
    <source>
        <dbReference type="ARBA" id="ARBA00022448"/>
    </source>
</evidence>
<feature type="region of interest" description="Disordered" evidence="7">
    <location>
        <begin position="1512"/>
        <end position="1541"/>
    </location>
</feature>
<dbReference type="InterPro" id="IPR020846">
    <property type="entry name" value="MFS_dom"/>
</dbReference>
<sequence length="1541" mass="171411">MKSSHFAELGKNVTLPQRVIICIFGFLAIVNAFIMRHSMDIVLPKILPPKVAKVEIEQTQPAYLNYFRNLLGEDCIKQITAWKCFSTESNFQAEAKRKSNLDVTGQVRTAVMISFYMGYIITHVPGGLLAERYGGKWVLAISVAVTAFLTILTPLAIHYCNIKGLISIRFLMGLSEGPLFPALNVMMVEWVPARERGTLGSFVLSAGHIGILMANLMTAILMPYCEWSLIFYFFGVCALLWFVCFITLCYSDPESNPYIKETERSYLRKSIGSTAINKLKQFETNFDSTGLSTALISTSSKTTSGSRAFLSPVPSLLPSYDSGVSNVIAVPTFSPPWREIFTNGPMWALIAANIQHDWSQTFWVSEIRHLIDGGLAIDFRNNFCSCLKTLTPFALNWVISCISGVIGDMLVNENILDTTESRKLMTLIAAFGPKICSNFSSCLMCNEQSDFSNIFNCAISAVGAYYAGVRLTSLDMSPRYAGTLMAISNSLGSISNLIAPFLEEFITQPGPMQNVRSLVWFLCTMFTSGEIQSFNGPVVMMNTNDLDYNIFGRQTFDTPNELYIDYFSRFRYSGAVFAPPQPRFSDVSGFVIILRCGKTASNFPAREATTLPGILSMPRYGDSDVFAESSIEISCLCDDASSERGSAISCCACGDRRIYTNKNKLFALEMKGKEQTELGIKLSNIHNTSASHLGNDVLSGHYKCLHNAHISVNGINPNSCLPQQTGGTYDWTEEEQGRVLCFFYIGYLITHIPAGIVADRYGGKWILLIGVFISAVSTICSPLSIYYTGHEGLSILRIFMGLGQGTIFPALTVLLAHWIPKRERAAIGALVLGSGQMGTIISFSGSGILLEQYPWSYVFYMFGGLALVWCFLFLGILCNGPVWAAIAAQIGHDFGYYILVTDLPKYFHDVLNINTKENGFWASLSYLARWVCLIAVGILADYLVSHNIIGLELQRKLWTIIAAVGPSIFFVLASYAGCDKLLVISALTVSMFLMGPFFSGTKLNPMDLSPNYSGFQMALGNGLGALTGVIGPYLVGAMTPDGKLTQWRRVFWISFVVLNTSATIFFNWGSAEVQVFNDPVTYYNRLFIIPQRSIVAIMGFFAIVTGYSQRQCLSMAITQMVVYRNKTKMGDTIICPVEDAVRTQQGGEYDWTEEEQGRTLSFFFFGYLLAHIPGGMMGDRFGFKWVLNGGLMWSVTTTFLVPVTVYYTEHIGLTILRVTQGLGQGVIFPSLSVMVSHWVPKHERGRLGAVILGGGQIGNVLLFAFAGLLLDSFDWQWVFYTFAIVGATWCLIFVTLQALICYSDPVTHPFIKPAEREYLVEQIGAHIERTDLPPVPWVAIFTSSKIYSLISAQIGHDWGFYIMSTYLPKYYNDVLNMDIKSNGFYATFPFIAMWISSISHDCDKPLVIIFFTLTLFTMGGYYAGMKLTPVDLSPNYAGTIMAISNGSGAIIGWLSPYLVGVLTPNTTLEEWRRVFWLAFIVLIATAVPYCIWESGEVQEWNDPDVYNQNKRARNELKRQEKEAKKEAKRLEKEAKRLQKQG</sequence>
<feature type="transmembrane region" description="Helical" evidence="8">
    <location>
        <begin position="1018"/>
        <end position="1038"/>
    </location>
</feature>
<dbReference type="Pfam" id="PF07690">
    <property type="entry name" value="MFS_1"/>
    <property type="match status" value="3"/>
</dbReference>
<dbReference type="PANTHER" id="PTHR11662">
    <property type="entry name" value="SOLUTE CARRIER FAMILY 17"/>
    <property type="match status" value="1"/>
</dbReference>
<reference evidence="10" key="2">
    <citation type="submission" date="2020-05" db="UniProtKB">
        <authorList>
            <consortium name="EnsemblMetazoa"/>
        </authorList>
    </citation>
    <scope>IDENTIFICATION</scope>
    <source>
        <strain evidence="10">IAEA</strain>
    </source>
</reference>
<dbReference type="PANTHER" id="PTHR11662:SF415">
    <property type="entry name" value="AT30085P-RELATED"/>
    <property type="match status" value="1"/>
</dbReference>
<feature type="transmembrane region" description="Helical" evidence="8">
    <location>
        <begin position="230"/>
        <end position="250"/>
    </location>
</feature>
<feature type="transmembrane region" description="Helical" evidence="8">
    <location>
        <begin position="798"/>
        <end position="819"/>
    </location>
</feature>
<keyword evidence="2" id="KW-0813">Transport</keyword>
<feature type="transmembrane region" description="Helical" evidence="8">
    <location>
        <begin position="1406"/>
        <end position="1424"/>
    </location>
</feature>
<evidence type="ECO:0000256" key="1">
    <source>
        <dbReference type="ARBA" id="ARBA00004141"/>
    </source>
</evidence>
<name>A0A1B0BBJ8_9MUSC</name>
<feature type="transmembrane region" description="Helical" evidence="8">
    <location>
        <begin position="920"/>
        <end position="945"/>
    </location>
</feature>
<dbReference type="PROSITE" id="PS50850">
    <property type="entry name" value="MFS"/>
    <property type="match status" value="2"/>
</dbReference>
<evidence type="ECO:0000256" key="8">
    <source>
        <dbReference type="SAM" id="Phobius"/>
    </source>
</evidence>
<keyword evidence="3 8" id="KW-0812">Transmembrane</keyword>
<dbReference type="SUPFAM" id="SSF103473">
    <property type="entry name" value="MFS general substrate transporter"/>
    <property type="match status" value="3"/>
</dbReference>
<reference evidence="11" key="1">
    <citation type="submission" date="2015-01" db="EMBL/GenBank/DDBJ databases">
        <authorList>
            <person name="Aksoy S."/>
            <person name="Warren W."/>
            <person name="Wilson R.K."/>
        </authorList>
    </citation>
    <scope>NUCLEOTIDE SEQUENCE [LARGE SCALE GENOMIC DNA]</scope>
    <source>
        <strain evidence="11">IAEA</strain>
    </source>
</reference>
<accession>A0A1B0BBJ8</accession>
<comment type="subcellular location">
    <subcellularLocation>
        <location evidence="1">Membrane</location>
        <topology evidence="1">Multi-pass membrane protein</topology>
    </subcellularLocation>
</comment>
<feature type="transmembrane region" description="Helical" evidence="8">
    <location>
        <begin position="202"/>
        <end position="224"/>
    </location>
</feature>
<evidence type="ECO:0000256" key="7">
    <source>
        <dbReference type="SAM" id="MobiDB-lite"/>
    </source>
</evidence>
<dbReference type="EMBL" id="JXJN01011502">
    <property type="status" value="NOT_ANNOTATED_CDS"/>
    <property type="molecule type" value="Genomic_DNA"/>
</dbReference>
<dbReference type="InterPro" id="IPR036259">
    <property type="entry name" value="MFS_trans_sf"/>
</dbReference>
<feature type="transmembrane region" description="Helical" evidence="8">
    <location>
        <begin position="739"/>
        <end position="758"/>
    </location>
</feature>
<dbReference type="EnsemblMetazoa" id="GPPI024896-RA">
    <property type="protein sequence ID" value="GPPI024896-PA"/>
    <property type="gene ID" value="GPPI024896"/>
</dbReference>
<feature type="transmembrane region" description="Helical" evidence="8">
    <location>
        <begin position="15"/>
        <end position="35"/>
    </location>
</feature>